<reference evidence="2 3" key="1">
    <citation type="submission" date="2024-01" db="EMBL/GenBank/DDBJ databases">
        <title>The diversity of rhizobia nodulating Mimosa spp. in eleven states of Brazil covering several biomes is determined by host plant, location, and edaphic factors.</title>
        <authorList>
            <person name="Rouws L."/>
            <person name="Barauna A."/>
            <person name="Beukes C."/>
            <person name="De Faria S.M."/>
            <person name="Gross E."/>
            <person name="Dos Reis Junior F.B."/>
            <person name="Simon M."/>
            <person name="Maluk M."/>
            <person name="Odee D.W."/>
            <person name="Kenicer G."/>
            <person name="Young J.P.W."/>
            <person name="Reis V.M."/>
            <person name="Zilli J."/>
            <person name="James E.K."/>
        </authorList>
    </citation>
    <scope>NUCLEOTIDE SEQUENCE [LARGE SCALE GENOMIC DNA]</scope>
    <source>
        <strain evidence="2 3">JPY77</strain>
    </source>
</reference>
<feature type="compositionally biased region" description="Polar residues" evidence="1">
    <location>
        <begin position="10"/>
        <end position="24"/>
    </location>
</feature>
<organism evidence="2 3">
    <name type="scientific">Paraburkholderia sabiae</name>
    <dbReference type="NCBI Taxonomy" id="273251"/>
    <lineage>
        <taxon>Bacteria</taxon>
        <taxon>Pseudomonadati</taxon>
        <taxon>Pseudomonadota</taxon>
        <taxon>Betaproteobacteria</taxon>
        <taxon>Burkholderiales</taxon>
        <taxon>Burkholderiaceae</taxon>
        <taxon>Paraburkholderia</taxon>
    </lineage>
</organism>
<comment type="caution">
    <text evidence="2">The sequence shown here is derived from an EMBL/GenBank/DDBJ whole genome shotgun (WGS) entry which is preliminary data.</text>
</comment>
<proteinExistence type="predicted"/>
<keyword evidence="3" id="KW-1185">Reference proteome</keyword>
<dbReference type="Proteomes" id="UP001494588">
    <property type="component" value="Unassembled WGS sequence"/>
</dbReference>
<accession>A0ABU9QD54</accession>
<feature type="region of interest" description="Disordered" evidence="1">
    <location>
        <begin position="1"/>
        <end position="26"/>
    </location>
</feature>
<sequence>MKEIAIAHDCSTNEGQQPDSSNSVAGFAGATETRQCTKCKDTKPIDDFISKAATNTASPYYSRLCKPCIQQAREQEKENERNREADRQMRRRQREAQSEQIKKHLDQIDKERRAKIENMLRAEEVRRAKDKIEELRENPPPQHPRHPSGFPCNPFTGIHNASNRRATIERTAQTDDETELAV</sequence>
<dbReference type="RefSeq" id="WP_201649150.1">
    <property type="nucleotide sequence ID" value="NZ_CAJHCS010000004.1"/>
</dbReference>
<gene>
    <name evidence="2" type="ORF">V4C55_16595</name>
</gene>
<feature type="region of interest" description="Disordered" evidence="1">
    <location>
        <begin position="72"/>
        <end position="182"/>
    </location>
</feature>
<name>A0ABU9QD54_9BURK</name>
<protein>
    <recommendedName>
        <fullName evidence="4">Stc1 domain-containing protein</fullName>
    </recommendedName>
</protein>
<dbReference type="EMBL" id="JAZHGC010000012">
    <property type="protein sequence ID" value="MEM5287346.1"/>
    <property type="molecule type" value="Genomic_DNA"/>
</dbReference>
<evidence type="ECO:0008006" key="4">
    <source>
        <dbReference type="Google" id="ProtNLM"/>
    </source>
</evidence>
<evidence type="ECO:0000313" key="3">
    <source>
        <dbReference type="Proteomes" id="UP001494588"/>
    </source>
</evidence>
<evidence type="ECO:0000313" key="2">
    <source>
        <dbReference type="EMBL" id="MEM5287346.1"/>
    </source>
</evidence>
<feature type="compositionally biased region" description="Basic and acidic residues" evidence="1">
    <location>
        <begin position="73"/>
        <end position="137"/>
    </location>
</feature>
<evidence type="ECO:0000256" key="1">
    <source>
        <dbReference type="SAM" id="MobiDB-lite"/>
    </source>
</evidence>